<name>A0ABR0KAU4_9EURO</name>
<feature type="compositionally biased region" description="Polar residues" evidence="1">
    <location>
        <begin position="122"/>
        <end position="137"/>
    </location>
</feature>
<comment type="caution">
    <text evidence="2">The sequence shown here is derived from an EMBL/GenBank/DDBJ whole genome shotgun (WGS) entry which is preliminary data.</text>
</comment>
<dbReference type="EMBL" id="JAVRRG010000062">
    <property type="protein sequence ID" value="KAK5092185.1"/>
    <property type="molecule type" value="Genomic_DNA"/>
</dbReference>
<feature type="compositionally biased region" description="Basic residues" evidence="1">
    <location>
        <begin position="179"/>
        <end position="189"/>
    </location>
</feature>
<protein>
    <submittedName>
        <fullName evidence="2">Uncharacterized protein</fullName>
    </submittedName>
</protein>
<dbReference type="Proteomes" id="UP001345013">
    <property type="component" value="Unassembled WGS sequence"/>
</dbReference>
<sequence length="309" mass="34415">MSAYPPDKQFSLTEKVELLVNVLQSLVPDLPSYLLHLILVDLQRQPQWMDIALPKGRSLHACQIAFEELRKQYAQQPGSTRPFASTNNYVNILPATAAPSRSFSAQLDVDPTRRPLQPRPSLRTTQSPNPPVTNAESPSYFPGAGAGSAPEAQKKRGRPSKEEAAERDRKLALEGKVYQPKKRPAKRMRQSLPADSPGLKDEESTTPLLQTPTARAPEDLEQTSSGRRRSRRQIRDESPITIPSFNTAVQEGEAEVGPEIERPMAESPSDRLLASHRNRDSVGSSLSRRTQQESDVSEQNNIWESTYTT</sequence>
<feature type="compositionally biased region" description="Basic and acidic residues" evidence="1">
    <location>
        <begin position="159"/>
        <end position="173"/>
    </location>
</feature>
<organism evidence="2 3">
    <name type="scientific">Lithohypha guttulata</name>
    <dbReference type="NCBI Taxonomy" id="1690604"/>
    <lineage>
        <taxon>Eukaryota</taxon>
        <taxon>Fungi</taxon>
        <taxon>Dikarya</taxon>
        <taxon>Ascomycota</taxon>
        <taxon>Pezizomycotina</taxon>
        <taxon>Eurotiomycetes</taxon>
        <taxon>Chaetothyriomycetidae</taxon>
        <taxon>Chaetothyriales</taxon>
        <taxon>Trichomeriaceae</taxon>
        <taxon>Lithohypha</taxon>
    </lineage>
</organism>
<proteinExistence type="predicted"/>
<evidence type="ECO:0000256" key="1">
    <source>
        <dbReference type="SAM" id="MobiDB-lite"/>
    </source>
</evidence>
<evidence type="ECO:0000313" key="3">
    <source>
        <dbReference type="Proteomes" id="UP001345013"/>
    </source>
</evidence>
<feature type="compositionally biased region" description="Polar residues" evidence="1">
    <location>
        <begin position="281"/>
        <end position="309"/>
    </location>
</feature>
<gene>
    <name evidence="2" type="ORF">LTR24_005436</name>
</gene>
<accession>A0ABR0KAU4</accession>
<reference evidence="2 3" key="1">
    <citation type="submission" date="2023-08" db="EMBL/GenBank/DDBJ databases">
        <title>Black Yeasts Isolated from many extreme environments.</title>
        <authorList>
            <person name="Coleine C."/>
            <person name="Stajich J.E."/>
            <person name="Selbmann L."/>
        </authorList>
    </citation>
    <scope>NUCLEOTIDE SEQUENCE [LARGE SCALE GENOMIC DNA]</scope>
    <source>
        <strain evidence="2 3">CCFEE 5885</strain>
    </source>
</reference>
<evidence type="ECO:0000313" key="2">
    <source>
        <dbReference type="EMBL" id="KAK5092185.1"/>
    </source>
</evidence>
<feature type="region of interest" description="Disordered" evidence="1">
    <location>
        <begin position="102"/>
        <end position="309"/>
    </location>
</feature>
<keyword evidence="3" id="KW-1185">Reference proteome</keyword>